<dbReference type="AlphaFoldDB" id="A0A370QAA1"/>
<dbReference type="CDD" id="cd18809">
    <property type="entry name" value="SF1_C_RecD"/>
    <property type="match status" value="1"/>
</dbReference>
<dbReference type="Gene3D" id="3.40.50.300">
    <property type="entry name" value="P-loop containing nucleotide triphosphate hydrolases"/>
    <property type="match status" value="2"/>
</dbReference>
<dbReference type="GO" id="GO:0005524">
    <property type="term" value="F:ATP binding"/>
    <property type="evidence" value="ECO:0007669"/>
    <property type="project" value="UniProtKB-KW"/>
</dbReference>
<evidence type="ECO:0000313" key="5">
    <source>
        <dbReference type="Proteomes" id="UP000255317"/>
    </source>
</evidence>
<dbReference type="EMBL" id="QRAO01000003">
    <property type="protein sequence ID" value="RDK85308.1"/>
    <property type="molecule type" value="Genomic_DNA"/>
</dbReference>
<sequence>MVCHKSTIFFYLVLENWKKTYLYLAFQSPLFMDSSRLYSLLKHDFAHTPTAKQEVTLQLLSKFVLSKNKDEVFLLKGYAGTGKTTLVGTLVKNIWKAQLSFSLLAPTGRAAKVISNYSGKQALTIHKKIYQPKSESGGGVSFTLQKNKGKNILFIVDEASMIPDVAQESRLFENGSLLDDLMEYVYSGTNCKLLLIGDTAQLPPVKLSLSPALEKQTLESHYNKDVVAIELDEVVRQGADSGILYNATKLREVLESGFYESFKFAQEQFPEVVRPQDGHELLDAISDCYHDGGNEDSVIIVRSNKRANLYNQNIRNRILFQEEELSAGDYLMVVKNNYHWVKPTSEAGFIANGDIIKVLEIFSIKELYGFRFAEVSIQMIDYPKMKPFETVLLLDTLTSETSSLTYEESNQLYQEVMRDYEAEKSKYKKFLAVKKNKYFNALQVKFSYAITCHKSQGGQWDTVFVEQPYLPNGVDKDYLRWLYTAVTRAKKKLYLIGFKNEFFEETV</sequence>
<proteinExistence type="predicted"/>
<name>A0A370QAA1_9FLAO</name>
<evidence type="ECO:0000256" key="2">
    <source>
        <dbReference type="ARBA" id="ARBA00022840"/>
    </source>
</evidence>
<dbReference type="Pfam" id="PF13538">
    <property type="entry name" value="UvrD_C_2"/>
    <property type="match status" value="1"/>
</dbReference>
<dbReference type="Pfam" id="PF13604">
    <property type="entry name" value="AAA_30"/>
    <property type="match status" value="1"/>
</dbReference>
<accession>A0A370QAA1</accession>
<reference evidence="4 5" key="1">
    <citation type="submission" date="2018-07" db="EMBL/GenBank/DDBJ databases">
        <title>Genomic Encyclopedia of Type Strains, Phase IV (KMG-IV): sequencing the most valuable type-strain genomes for metagenomic binning, comparative biology and taxonomic classification.</title>
        <authorList>
            <person name="Goeker M."/>
        </authorList>
    </citation>
    <scope>NUCLEOTIDE SEQUENCE [LARGE SCALE GENOMIC DNA]</scope>
    <source>
        <strain evidence="4 5">DSM 101478</strain>
    </source>
</reference>
<dbReference type="GO" id="GO:0006310">
    <property type="term" value="P:DNA recombination"/>
    <property type="evidence" value="ECO:0007669"/>
    <property type="project" value="TreeGrafter"/>
</dbReference>
<dbReference type="GO" id="GO:0009338">
    <property type="term" value="C:exodeoxyribonuclease V complex"/>
    <property type="evidence" value="ECO:0007669"/>
    <property type="project" value="TreeGrafter"/>
</dbReference>
<feature type="domain" description="UvrD-like helicase C-terminal" evidence="3">
    <location>
        <begin position="447"/>
        <end position="496"/>
    </location>
</feature>
<evidence type="ECO:0000313" key="4">
    <source>
        <dbReference type="EMBL" id="RDK85308.1"/>
    </source>
</evidence>
<organism evidence="4 5">
    <name type="scientific">Marinirhabdus gelatinilytica</name>
    <dbReference type="NCBI Taxonomy" id="1703343"/>
    <lineage>
        <taxon>Bacteria</taxon>
        <taxon>Pseudomonadati</taxon>
        <taxon>Bacteroidota</taxon>
        <taxon>Flavobacteriia</taxon>
        <taxon>Flavobacteriales</taxon>
        <taxon>Flavobacteriaceae</taxon>
    </lineage>
</organism>
<evidence type="ECO:0000259" key="3">
    <source>
        <dbReference type="Pfam" id="PF13538"/>
    </source>
</evidence>
<dbReference type="Proteomes" id="UP000255317">
    <property type="component" value="Unassembled WGS sequence"/>
</dbReference>
<dbReference type="SUPFAM" id="SSF52540">
    <property type="entry name" value="P-loop containing nucleoside triphosphate hydrolases"/>
    <property type="match status" value="2"/>
</dbReference>
<gene>
    <name evidence="4" type="ORF">C8D94_103131</name>
</gene>
<dbReference type="GO" id="GO:0017116">
    <property type="term" value="F:single-stranded DNA helicase activity"/>
    <property type="evidence" value="ECO:0007669"/>
    <property type="project" value="TreeGrafter"/>
</dbReference>
<dbReference type="InterPro" id="IPR050534">
    <property type="entry name" value="Coronavir_polyprotein_1ab"/>
</dbReference>
<protein>
    <submittedName>
        <fullName evidence="4">Exodeoxyribonuclease-5</fullName>
    </submittedName>
</protein>
<dbReference type="PANTHER" id="PTHR43788:SF6">
    <property type="entry name" value="DNA HELICASE B"/>
    <property type="match status" value="1"/>
</dbReference>
<dbReference type="CDD" id="cd17933">
    <property type="entry name" value="DEXSc_RecD-like"/>
    <property type="match status" value="1"/>
</dbReference>
<dbReference type="InterPro" id="IPR027785">
    <property type="entry name" value="UvrD-like_helicase_C"/>
</dbReference>
<keyword evidence="2" id="KW-0067">ATP-binding</keyword>
<dbReference type="InterPro" id="IPR027417">
    <property type="entry name" value="P-loop_NTPase"/>
</dbReference>
<evidence type="ECO:0000256" key="1">
    <source>
        <dbReference type="ARBA" id="ARBA00022741"/>
    </source>
</evidence>
<keyword evidence="5" id="KW-1185">Reference proteome</keyword>
<keyword evidence="1" id="KW-0547">Nucleotide-binding</keyword>
<dbReference type="PANTHER" id="PTHR43788">
    <property type="entry name" value="DNA2/NAM7 HELICASE FAMILY MEMBER"/>
    <property type="match status" value="1"/>
</dbReference>
<comment type="caution">
    <text evidence="4">The sequence shown here is derived from an EMBL/GenBank/DDBJ whole genome shotgun (WGS) entry which is preliminary data.</text>
</comment>